<dbReference type="AlphaFoldDB" id="A0A7J8UZK7"/>
<dbReference type="PANTHER" id="PTHR46033">
    <property type="entry name" value="PROTEIN MAIN-LIKE 2"/>
    <property type="match status" value="1"/>
</dbReference>
<gene>
    <name evidence="2" type="ORF">Goklo_008108</name>
</gene>
<feature type="domain" description="Aminotransferase-like plant mobile" evidence="1">
    <location>
        <begin position="4"/>
        <end position="75"/>
    </location>
</feature>
<protein>
    <recommendedName>
        <fullName evidence="1">Aminotransferase-like plant mobile domain-containing protein</fullName>
    </recommendedName>
</protein>
<dbReference type="GO" id="GO:0010073">
    <property type="term" value="P:meristem maintenance"/>
    <property type="evidence" value="ECO:0007669"/>
    <property type="project" value="InterPro"/>
</dbReference>
<comment type="caution">
    <text evidence="2">The sequence shown here is derived from an EMBL/GenBank/DDBJ whole genome shotgun (WGS) entry which is preliminary data.</text>
</comment>
<sequence length="197" mass="21865">MLEGYKLDPRLISALVERWRPETHTFHLPCGECTITLEDVALQFSLPMDGSVVTGAAIVPGKEDLCTALLGKVLNKFDVVGLVAAIIYTSPSEQPTHVSVGDMPSYVGLPDGLEDIKLLLDQYSKAEFEWIPYKDTGIIFCIPPGVLGNRGMCDTKVPLIMYTTVEMHESGGELHKVDMRGKNDEDWRKVHKDYIEA</sequence>
<name>A0A7J8UZK7_9ROSI</name>
<reference evidence="2 3" key="1">
    <citation type="journal article" date="2019" name="Genome Biol. Evol.">
        <title>Insights into the evolution of the New World diploid cottons (Gossypium, subgenus Houzingenia) based on genome sequencing.</title>
        <authorList>
            <person name="Grover C.E."/>
            <person name="Arick M.A. 2nd"/>
            <person name="Thrash A."/>
            <person name="Conover J.L."/>
            <person name="Sanders W.S."/>
            <person name="Peterson D.G."/>
            <person name="Frelichowski J.E."/>
            <person name="Scheffler J.A."/>
            <person name="Scheffler B.E."/>
            <person name="Wendel J.F."/>
        </authorList>
    </citation>
    <scope>NUCLEOTIDE SEQUENCE [LARGE SCALE GENOMIC DNA]</scope>
    <source>
        <strain evidence="2">57</strain>
        <tissue evidence="2">Leaf</tissue>
    </source>
</reference>
<dbReference type="InterPro" id="IPR044824">
    <property type="entry name" value="MAIN-like"/>
</dbReference>
<keyword evidence="3" id="KW-1185">Reference proteome</keyword>
<dbReference type="Pfam" id="PF10536">
    <property type="entry name" value="PMD"/>
    <property type="match status" value="1"/>
</dbReference>
<dbReference type="OrthoDB" id="1937804at2759"/>
<dbReference type="InterPro" id="IPR019557">
    <property type="entry name" value="AminoTfrase-like_pln_mobile"/>
</dbReference>
<organism evidence="2 3">
    <name type="scientific">Gossypium klotzschianum</name>
    <dbReference type="NCBI Taxonomy" id="34286"/>
    <lineage>
        <taxon>Eukaryota</taxon>
        <taxon>Viridiplantae</taxon>
        <taxon>Streptophyta</taxon>
        <taxon>Embryophyta</taxon>
        <taxon>Tracheophyta</taxon>
        <taxon>Spermatophyta</taxon>
        <taxon>Magnoliopsida</taxon>
        <taxon>eudicotyledons</taxon>
        <taxon>Gunneridae</taxon>
        <taxon>Pentapetalae</taxon>
        <taxon>rosids</taxon>
        <taxon>malvids</taxon>
        <taxon>Malvales</taxon>
        <taxon>Malvaceae</taxon>
        <taxon>Malvoideae</taxon>
        <taxon>Gossypium</taxon>
    </lineage>
</organism>
<proteinExistence type="predicted"/>
<accession>A0A7J8UZK7</accession>
<evidence type="ECO:0000259" key="1">
    <source>
        <dbReference type="Pfam" id="PF10536"/>
    </source>
</evidence>
<dbReference type="EMBL" id="JABFAB010000008">
    <property type="protein sequence ID" value="MBA0655649.1"/>
    <property type="molecule type" value="Genomic_DNA"/>
</dbReference>
<dbReference type="PANTHER" id="PTHR46033:SF8">
    <property type="entry name" value="PROTEIN MAINTENANCE OF MERISTEMS-LIKE"/>
    <property type="match status" value="1"/>
</dbReference>
<dbReference type="Proteomes" id="UP000593573">
    <property type="component" value="Unassembled WGS sequence"/>
</dbReference>
<evidence type="ECO:0000313" key="3">
    <source>
        <dbReference type="Proteomes" id="UP000593573"/>
    </source>
</evidence>
<evidence type="ECO:0000313" key="2">
    <source>
        <dbReference type="EMBL" id="MBA0655649.1"/>
    </source>
</evidence>